<sequence length="176" mass="20582">MDDPWEGLLDEDEVIVWQGRPEPGIRLEWEHPILPLLFLVFTGFSVFWMIKASQAPGPIWMFGLLFFGVGVYNLVGIHFWKAHKRSRTFYTLTNKRAFIATATAGSRRLKSYPIDADTPLEFQTGVYQDIWFAKEVTRRNKRDIIRRIGFERLSDGRDAYAKMRQVQQDLANPDRE</sequence>
<organism evidence="2 3">
    <name type="scientific">Sulfitobacter aestuariivivens</name>
    <dbReference type="NCBI Taxonomy" id="2766981"/>
    <lineage>
        <taxon>Bacteria</taxon>
        <taxon>Pseudomonadati</taxon>
        <taxon>Pseudomonadota</taxon>
        <taxon>Alphaproteobacteria</taxon>
        <taxon>Rhodobacterales</taxon>
        <taxon>Roseobacteraceae</taxon>
        <taxon>Sulfitobacter</taxon>
    </lineage>
</organism>
<name>A0A927D3S4_9RHOB</name>
<dbReference type="EMBL" id="JACTAG010000002">
    <property type="protein sequence ID" value="MBD3664444.1"/>
    <property type="molecule type" value="Genomic_DNA"/>
</dbReference>
<gene>
    <name evidence="2" type="ORF">H9Q16_10960</name>
</gene>
<protein>
    <submittedName>
        <fullName evidence="2">Aspartate carbamoyltransferase catalytic subunit</fullName>
    </submittedName>
</protein>
<feature type="transmembrane region" description="Helical" evidence="1">
    <location>
        <begin position="59"/>
        <end position="80"/>
    </location>
</feature>
<accession>A0A927D3S4</accession>
<dbReference type="RefSeq" id="WP_191075470.1">
    <property type="nucleotide sequence ID" value="NZ_JACTAG010000002.1"/>
</dbReference>
<keyword evidence="1" id="KW-1133">Transmembrane helix</keyword>
<evidence type="ECO:0000256" key="1">
    <source>
        <dbReference type="SAM" id="Phobius"/>
    </source>
</evidence>
<dbReference type="Proteomes" id="UP000635142">
    <property type="component" value="Unassembled WGS sequence"/>
</dbReference>
<keyword evidence="3" id="KW-1185">Reference proteome</keyword>
<comment type="caution">
    <text evidence="2">The sequence shown here is derived from an EMBL/GenBank/DDBJ whole genome shotgun (WGS) entry which is preliminary data.</text>
</comment>
<proteinExistence type="predicted"/>
<keyword evidence="1" id="KW-0472">Membrane</keyword>
<evidence type="ECO:0000313" key="3">
    <source>
        <dbReference type="Proteomes" id="UP000635142"/>
    </source>
</evidence>
<keyword evidence="1" id="KW-0812">Transmembrane</keyword>
<reference evidence="2" key="1">
    <citation type="submission" date="2020-08" db="EMBL/GenBank/DDBJ databases">
        <title>Sulfitobacter aestuariivivens sp. nov., isolated from a tidal flat.</title>
        <authorList>
            <person name="Park S."/>
            <person name="Yoon J.-H."/>
        </authorList>
    </citation>
    <scope>NUCLEOTIDE SEQUENCE</scope>
    <source>
        <strain evidence="2">TSTF-M16</strain>
    </source>
</reference>
<evidence type="ECO:0000313" key="2">
    <source>
        <dbReference type="EMBL" id="MBD3664444.1"/>
    </source>
</evidence>
<feature type="transmembrane region" description="Helical" evidence="1">
    <location>
        <begin position="33"/>
        <end position="53"/>
    </location>
</feature>
<dbReference type="AlphaFoldDB" id="A0A927D3S4"/>